<protein>
    <submittedName>
        <fullName evidence="2">Uncharacterized protein</fullName>
    </submittedName>
</protein>
<feature type="region of interest" description="Disordered" evidence="1">
    <location>
        <begin position="1"/>
        <end position="38"/>
    </location>
</feature>
<dbReference type="InterPro" id="IPR045677">
    <property type="entry name" value="DUF6197"/>
</dbReference>
<feature type="compositionally biased region" description="Low complexity" evidence="1">
    <location>
        <begin position="12"/>
        <end position="30"/>
    </location>
</feature>
<proteinExistence type="predicted"/>
<dbReference type="AlphaFoldDB" id="A0AAU3IBF9"/>
<accession>A0AAU3IBF9</accession>
<gene>
    <name evidence="2" type="ORF">OG699_41255</name>
</gene>
<sequence length="203" mass="21110">MQSPTRTVAADQAPASGPAGTTPPVAAQPVPERPPGDGLEARLAAVKTEMDARLAQAAVAYEVNTAHIETTPVDWSRIGAPSAPTAPLPTPPVPSAPPGLAPHATPVAGLLHRASLRLRTDGWCAGALTDDDGHLCSLGAILRESGGERHIEAQAMAVLLETIRRQFGPHVESVPSFNDAWGNGREPTRMLEQAAILADTRGL</sequence>
<reference evidence="2" key="1">
    <citation type="submission" date="2022-10" db="EMBL/GenBank/DDBJ databases">
        <title>The complete genomes of actinobacterial strains from the NBC collection.</title>
        <authorList>
            <person name="Joergensen T.S."/>
            <person name="Alvarez Arevalo M."/>
            <person name="Sterndorff E.B."/>
            <person name="Faurdal D."/>
            <person name="Vuksanovic O."/>
            <person name="Mourched A.-S."/>
            <person name="Charusanti P."/>
            <person name="Shaw S."/>
            <person name="Blin K."/>
            <person name="Weber T."/>
        </authorList>
    </citation>
    <scope>NUCLEOTIDE SEQUENCE</scope>
    <source>
        <strain evidence="2">NBC_01393</strain>
    </source>
</reference>
<name>A0AAU3IBF9_9ACTN</name>
<dbReference type="EMBL" id="CP109546">
    <property type="protein sequence ID" value="WTZ13846.1"/>
    <property type="molecule type" value="Genomic_DNA"/>
</dbReference>
<dbReference type="Pfam" id="PF19698">
    <property type="entry name" value="DUF6197"/>
    <property type="match status" value="1"/>
</dbReference>
<evidence type="ECO:0000256" key="1">
    <source>
        <dbReference type="SAM" id="MobiDB-lite"/>
    </source>
</evidence>
<organism evidence="2">
    <name type="scientific">Streptomyces sp. NBC_01393</name>
    <dbReference type="NCBI Taxonomy" id="2903851"/>
    <lineage>
        <taxon>Bacteria</taxon>
        <taxon>Bacillati</taxon>
        <taxon>Actinomycetota</taxon>
        <taxon>Actinomycetes</taxon>
        <taxon>Kitasatosporales</taxon>
        <taxon>Streptomycetaceae</taxon>
        <taxon>Streptomyces</taxon>
    </lineage>
</organism>
<evidence type="ECO:0000313" key="2">
    <source>
        <dbReference type="EMBL" id="WTZ13846.1"/>
    </source>
</evidence>